<protein>
    <submittedName>
        <fullName evidence="2">Uncharacterized protein</fullName>
    </submittedName>
</protein>
<organism evidence="2 3">
    <name type="scientific">Zizania palustris</name>
    <name type="common">Northern wild rice</name>
    <dbReference type="NCBI Taxonomy" id="103762"/>
    <lineage>
        <taxon>Eukaryota</taxon>
        <taxon>Viridiplantae</taxon>
        <taxon>Streptophyta</taxon>
        <taxon>Embryophyta</taxon>
        <taxon>Tracheophyta</taxon>
        <taxon>Spermatophyta</taxon>
        <taxon>Magnoliopsida</taxon>
        <taxon>Liliopsida</taxon>
        <taxon>Poales</taxon>
        <taxon>Poaceae</taxon>
        <taxon>BOP clade</taxon>
        <taxon>Oryzoideae</taxon>
        <taxon>Oryzeae</taxon>
        <taxon>Zizaniinae</taxon>
        <taxon>Zizania</taxon>
    </lineage>
</organism>
<evidence type="ECO:0000313" key="2">
    <source>
        <dbReference type="EMBL" id="KAG8062018.1"/>
    </source>
</evidence>
<comment type="caution">
    <text evidence="2">The sequence shown here is derived from an EMBL/GenBank/DDBJ whole genome shotgun (WGS) entry which is preliminary data.</text>
</comment>
<dbReference type="EMBL" id="JAAALK010000286">
    <property type="protein sequence ID" value="KAG8062018.1"/>
    <property type="molecule type" value="Genomic_DNA"/>
</dbReference>
<dbReference type="Proteomes" id="UP000729402">
    <property type="component" value="Unassembled WGS sequence"/>
</dbReference>
<reference evidence="2" key="1">
    <citation type="journal article" date="2021" name="bioRxiv">
        <title>Whole Genome Assembly and Annotation of Northern Wild Rice, Zizania palustris L., Supports a Whole Genome Duplication in the Zizania Genus.</title>
        <authorList>
            <person name="Haas M."/>
            <person name="Kono T."/>
            <person name="Macchietto M."/>
            <person name="Millas R."/>
            <person name="McGilp L."/>
            <person name="Shao M."/>
            <person name="Duquette J."/>
            <person name="Hirsch C.N."/>
            <person name="Kimball J."/>
        </authorList>
    </citation>
    <scope>NUCLEOTIDE SEQUENCE</scope>
    <source>
        <tissue evidence="2">Fresh leaf tissue</tissue>
    </source>
</reference>
<accession>A0A8J5SB57</accession>
<keyword evidence="3" id="KW-1185">Reference proteome</keyword>
<reference evidence="2" key="2">
    <citation type="submission" date="2021-02" db="EMBL/GenBank/DDBJ databases">
        <authorList>
            <person name="Kimball J.A."/>
            <person name="Haas M.W."/>
            <person name="Macchietto M."/>
            <person name="Kono T."/>
            <person name="Duquette J."/>
            <person name="Shao M."/>
        </authorList>
    </citation>
    <scope>NUCLEOTIDE SEQUENCE</scope>
    <source>
        <tissue evidence="2">Fresh leaf tissue</tissue>
    </source>
</reference>
<evidence type="ECO:0000313" key="3">
    <source>
        <dbReference type="Proteomes" id="UP000729402"/>
    </source>
</evidence>
<evidence type="ECO:0000256" key="1">
    <source>
        <dbReference type="SAM" id="MobiDB-lite"/>
    </source>
</evidence>
<dbReference type="AlphaFoldDB" id="A0A8J5SB57"/>
<feature type="region of interest" description="Disordered" evidence="1">
    <location>
        <begin position="68"/>
        <end position="90"/>
    </location>
</feature>
<gene>
    <name evidence="2" type="ORF">GUJ93_ZPchr0003g16870</name>
</gene>
<sequence length="90" mass="9991">MSQIQGKISGHVIFRLSHIEHENTRTLARFDTVRLLDVVTHVSMISQATGFRRNHELVVYIGSQDTGDPLSSHGHMRGSGSAVCHLGSRR</sequence>
<proteinExistence type="predicted"/>
<name>A0A8J5SB57_ZIZPA</name>